<dbReference type="GO" id="GO:0005524">
    <property type="term" value="F:ATP binding"/>
    <property type="evidence" value="ECO:0007669"/>
    <property type="project" value="UniProtKB-KW"/>
</dbReference>
<name>A0A923NI90_9FIRM</name>
<proteinExistence type="predicted"/>
<dbReference type="PROSITE" id="PS00688">
    <property type="entry name" value="SIGMA54_INTERACT_3"/>
    <property type="match status" value="1"/>
</dbReference>
<dbReference type="PROSITE" id="PS50045">
    <property type="entry name" value="SIGMA54_INTERACT_4"/>
    <property type="match status" value="1"/>
</dbReference>
<dbReference type="FunFam" id="3.40.50.300:FF:000006">
    <property type="entry name" value="DNA-binding transcriptional regulator NtrC"/>
    <property type="match status" value="1"/>
</dbReference>
<dbReference type="SUPFAM" id="SSF46689">
    <property type="entry name" value="Homeodomain-like"/>
    <property type="match status" value="1"/>
</dbReference>
<dbReference type="GO" id="GO:0006355">
    <property type="term" value="P:regulation of DNA-templated transcription"/>
    <property type="evidence" value="ECO:0007669"/>
    <property type="project" value="InterPro"/>
</dbReference>
<dbReference type="PROSITE" id="PS00676">
    <property type="entry name" value="SIGMA54_INTERACT_2"/>
    <property type="match status" value="1"/>
</dbReference>
<keyword evidence="2" id="KW-0067">ATP-binding</keyword>
<dbReference type="SUPFAM" id="SSF55785">
    <property type="entry name" value="PYP-like sensor domain (PAS domain)"/>
    <property type="match status" value="1"/>
</dbReference>
<dbReference type="SMART" id="SM00091">
    <property type="entry name" value="PAS"/>
    <property type="match status" value="1"/>
</dbReference>
<dbReference type="InterPro" id="IPR002078">
    <property type="entry name" value="Sigma_54_int"/>
</dbReference>
<organism evidence="8 9">
    <name type="scientific">Zhenpiania hominis</name>
    <dbReference type="NCBI Taxonomy" id="2763644"/>
    <lineage>
        <taxon>Bacteria</taxon>
        <taxon>Bacillati</taxon>
        <taxon>Bacillota</taxon>
        <taxon>Clostridia</taxon>
        <taxon>Peptostreptococcales</taxon>
        <taxon>Anaerovoracaceae</taxon>
        <taxon>Zhenpiania</taxon>
    </lineage>
</organism>
<dbReference type="PRINTS" id="PR01590">
    <property type="entry name" value="HTHFIS"/>
</dbReference>
<dbReference type="SUPFAM" id="SSF52540">
    <property type="entry name" value="P-loop containing nucleoside triphosphate hydrolases"/>
    <property type="match status" value="1"/>
</dbReference>
<keyword evidence="5" id="KW-0804">Transcription</keyword>
<evidence type="ECO:0000256" key="3">
    <source>
        <dbReference type="ARBA" id="ARBA00023015"/>
    </source>
</evidence>
<dbReference type="Proteomes" id="UP000602647">
    <property type="component" value="Unassembled WGS sequence"/>
</dbReference>
<dbReference type="PANTHER" id="PTHR32071:SF57">
    <property type="entry name" value="C4-DICARBOXYLATE TRANSPORT TRANSCRIPTIONAL REGULATORY PROTEIN DCTD"/>
    <property type="match status" value="1"/>
</dbReference>
<dbReference type="InterPro" id="IPR000014">
    <property type="entry name" value="PAS"/>
</dbReference>
<dbReference type="Pfam" id="PF25601">
    <property type="entry name" value="AAA_lid_14"/>
    <property type="match status" value="1"/>
</dbReference>
<dbReference type="Pfam" id="PF00158">
    <property type="entry name" value="Sigma54_activat"/>
    <property type="match status" value="1"/>
</dbReference>
<feature type="domain" description="PAS" evidence="7">
    <location>
        <begin position="150"/>
        <end position="196"/>
    </location>
</feature>
<dbReference type="InterPro" id="IPR002197">
    <property type="entry name" value="HTH_Fis"/>
</dbReference>
<dbReference type="Gene3D" id="1.10.10.60">
    <property type="entry name" value="Homeodomain-like"/>
    <property type="match status" value="1"/>
</dbReference>
<dbReference type="InterPro" id="IPR025662">
    <property type="entry name" value="Sigma_54_int_dom_ATP-bd_1"/>
</dbReference>
<reference evidence="8" key="1">
    <citation type="submission" date="2020-08" db="EMBL/GenBank/DDBJ databases">
        <title>Genome public.</title>
        <authorList>
            <person name="Liu C."/>
            <person name="Sun Q."/>
        </authorList>
    </citation>
    <scope>NUCLEOTIDE SEQUENCE</scope>
    <source>
        <strain evidence="8">BX12</strain>
    </source>
</reference>
<dbReference type="InterPro" id="IPR027417">
    <property type="entry name" value="P-loop_NTPase"/>
</dbReference>
<sequence length="601" mass="67326">MTDEFAKTVNRIISDMYQAISNVNTTVLLIDSSGTINCIWRNLSSLEQYMLNAAVGEEIFKCEPSSRILMRAITSECFVEDIVKINSGESMAILGISIHVEDTEELGGLGVFMPFERENIDSARGLIKITAATLEGQWRAIYHKRNYEQLYRNFSGVMGTLSAGIVVTDKNLAVAHINDAAVKLLRLEHRELIGENIDLCLHSGGMFLHILQNLQDNVGTKRNIQLEGTDIECEIYPIYKGAAEEDCEGLIIKLNPPRHLKLDKRSKRHMGVHFHFGDIHGKSKGIQEAIRLGKIASESLSNVLILGESGTGKELFAQAIHNYSVRREGPFVTVNCGALREELVEYELLGCEERMPGGADIMGKQGKFEQANGGTLFLDEIGDMSADSQAILLRVLQNQEIVRTGGSKKIKVNVRIIAATNRNMDQLVQEHKFRGDLYYRLNVFTLNLPSLADRKEDILLLSDYFIKNYSETLGKPAKRLSSDVAKLLFDYDWPGNIRELKNVIQRAVNISRENVILPEDLPLNLQSFKAGKSQAGMSKTKVIPKISSLNKVQQLEKNAIVEALNKCNGNISKTAEFLGLNRRTLYRRMDNYGIDAKQYKT</sequence>
<dbReference type="PANTHER" id="PTHR32071">
    <property type="entry name" value="TRANSCRIPTIONAL REGULATORY PROTEIN"/>
    <property type="match status" value="1"/>
</dbReference>
<keyword evidence="9" id="KW-1185">Reference proteome</keyword>
<dbReference type="Pfam" id="PF02954">
    <property type="entry name" value="HTH_8"/>
    <property type="match status" value="1"/>
</dbReference>
<protein>
    <submittedName>
        <fullName evidence="8">Sigma 54-interacting transcriptional regulator</fullName>
    </submittedName>
</protein>
<accession>A0A923NI90</accession>
<dbReference type="PROSITE" id="PS00675">
    <property type="entry name" value="SIGMA54_INTERACT_1"/>
    <property type="match status" value="1"/>
</dbReference>
<dbReference type="CDD" id="cd00130">
    <property type="entry name" value="PAS"/>
    <property type="match status" value="1"/>
</dbReference>
<dbReference type="CDD" id="cd00009">
    <property type="entry name" value="AAA"/>
    <property type="match status" value="1"/>
</dbReference>
<dbReference type="InterPro" id="IPR035965">
    <property type="entry name" value="PAS-like_dom_sf"/>
</dbReference>
<evidence type="ECO:0000256" key="2">
    <source>
        <dbReference type="ARBA" id="ARBA00022840"/>
    </source>
</evidence>
<dbReference type="Gene3D" id="3.40.50.300">
    <property type="entry name" value="P-loop containing nucleotide triphosphate hydrolases"/>
    <property type="match status" value="1"/>
</dbReference>
<dbReference type="PROSITE" id="PS50112">
    <property type="entry name" value="PAS"/>
    <property type="match status" value="1"/>
</dbReference>
<keyword evidence="3" id="KW-0805">Transcription regulation</keyword>
<dbReference type="SMART" id="SM00382">
    <property type="entry name" value="AAA"/>
    <property type="match status" value="1"/>
</dbReference>
<evidence type="ECO:0000256" key="5">
    <source>
        <dbReference type="ARBA" id="ARBA00023163"/>
    </source>
</evidence>
<dbReference type="GO" id="GO:0043565">
    <property type="term" value="F:sequence-specific DNA binding"/>
    <property type="evidence" value="ECO:0007669"/>
    <property type="project" value="InterPro"/>
</dbReference>
<feature type="domain" description="Sigma-54 factor interaction" evidence="6">
    <location>
        <begin position="279"/>
        <end position="509"/>
    </location>
</feature>
<evidence type="ECO:0000259" key="7">
    <source>
        <dbReference type="PROSITE" id="PS50112"/>
    </source>
</evidence>
<dbReference type="InterPro" id="IPR025944">
    <property type="entry name" value="Sigma_54_int_dom_CS"/>
</dbReference>
<gene>
    <name evidence="8" type="ORF">H9L42_01490</name>
</gene>
<dbReference type="InterPro" id="IPR009057">
    <property type="entry name" value="Homeodomain-like_sf"/>
</dbReference>
<keyword evidence="4" id="KW-0238">DNA-binding</keyword>
<comment type="caution">
    <text evidence="8">The sequence shown here is derived from an EMBL/GenBank/DDBJ whole genome shotgun (WGS) entry which is preliminary data.</text>
</comment>
<evidence type="ECO:0000259" key="6">
    <source>
        <dbReference type="PROSITE" id="PS50045"/>
    </source>
</evidence>
<dbReference type="InterPro" id="IPR003593">
    <property type="entry name" value="AAA+_ATPase"/>
</dbReference>
<dbReference type="Gene3D" id="1.10.8.60">
    <property type="match status" value="1"/>
</dbReference>
<evidence type="ECO:0000256" key="4">
    <source>
        <dbReference type="ARBA" id="ARBA00023125"/>
    </source>
</evidence>
<dbReference type="RefSeq" id="WP_187301676.1">
    <property type="nucleotide sequence ID" value="NZ_CBCTQH010000050.1"/>
</dbReference>
<dbReference type="Gene3D" id="3.30.450.20">
    <property type="entry name" value="PAS domain"/>
    <property type="match status" value="1"/>
</dbReference>
<dbReference type="InterPro" id="IPR058031">
    <property type="entry name" value="AAA_lid_NorR"/>
</dbReference>
<evidence type="ECO:0000256" key="1">
    <source>
        <dbReference type="ARBA" id="ARBA00022741"/>
    </source>
</evidence>
<dbReference type="InterPro" id="IPR025943">
    <property type="entry name" value="Sigma_54_int_dom_ATP-bd_2"/>
</dbReference>
<dbReference type="EMBL" id="JACRYT010000001">
    <property type="protein sequence ID" value="MBC6678501.1"/>
    <property type="molecule type" value="Genomic_DNA"/>
</dbReference>
<keyword evidence="1" id="KW-0547">Nucleotide-binding</keyword>
<evidence type="ECO:0000313" key="8">
    <source>
        <dbReference type="EMBL" id="MBC6678501.1"/>
    </source>
</evidence>
<evidence type="ECO:0000313" key="9">
    <source>
        <dbReference type="Proteomes" id="UP000602647"/>
    </source>
</evidence>
<dbReference type="AlphaFoldDB" id="A0A923NI90"/>